<evidence type="ECO:0000256" key="1">
    <source>
        <dbReference type="SAM" id="MobiDB-lite"/>
    </source>
</evidence>
<name>A0AAF0YCK3_9TREE</name>
<reference evidence="2" key="1">
    <citation type="submission" date="2023-10" db="EMBL/GenBank/DDBJ databases">
        <authorList>
            <person name="Noh H."/>
        </authorList>
    </citation>
    <scope>NUCLEOTIDE SEQUENCE</scope>
    <source>
        <strain evidence="2">DUCC4014</strain>
    </source>
</reference>
<protein>
    <submittedName>
        <fullName evidence="2">Uncharacterized protein</fullName>
    </submittedName>
</protein>
<organism evidence="2 3">
    <name type="scientific">Vanrija pseudolonga</name>
    <dbReference type="NCBI Taxonomy" id="143232"/>
    <lineage>
        <taxon>Eukaryota</taxon>
        <taxon>Fungi</taxon>
        <taxon>Dikarya</taxon>
        <taxon>Basidiomycota</taxon>
        <taxon>Agaricomycotina</taxon>
        <taxon>Tremellomycetes</taxon>
        <taxon>Trichosporonales</taxon>
        <taxon>Trichosporonaceae</taxon>
        <taxon>Vanrija</taxon>
    </lineage>
</organism>
<proteinExistence type="predicted"/>
<feature type="region of interest" description="Disordered" evidence="1">
    <location>
        <begin position="111"/>
        <end position="133"/>
    </location>
</feature>
<dbReference type="Proteomes" id="UP000827549">
    <property type="component" value="Chromosome 4"/>
</dbReference>
<gene>
    <name evidence="2" type="ORF">LOC62_04G005496</name>
</gene>
<dbReference type="EMBL" id="CP086717">
    <property type="protein sequence ID" value="WOO81991.1"/>
    <property type="molecule type" value="Genomic_DNA"/>
</dbReference>
<sequence>MPNPNWTDAQNAEFAAIMASFKVTHRGELDEAGYDALASHDRALRLNMSDDPPCVVDMHTREWWTMAPAFVAAVTADRAAEEANPQCEPGDGPALEDMGFEESKALFFKLLGERHPSRGPPPVPSGSGLGSAS</sequence>
<keyword evidence="3" id="KW-1185">Reference proteome</keyword>
<dbReference type="GeneID" id="87808725"/>
<accession>A0AAF0YCK3</accession>
<dbReference type="AlphaFoldDB" id="A0AAF0YCK3"/>
<evidence type="ECO:0000313" key="2">
    <source>
        <dbReference type="EMBL" id="WOO81991.1"/>
    </source>
</evidence>
<dbReference type="RefSeq" id="XP_062628023.1">
    <property type="nucleotide sequence ID" value="XM_062772039.1"/>
</dbReference>
<evidence type="ECO:0000313" key="3">
    <source>
        <dbReference type="Proteomes" id="UP000827549"/>
    </source>
</evidence>